<reference evidence="2 3" key="1">
    <citation type="submission" date="2021-05" db="EMBL/GenBank/DDBJ databases">
        <title>Novel species in genus Arthrobacter.</title>
        <authorList>
            <person name="Zhang G."/>
        </authorList>
    </citation>
    <scope>NUCLEOTIDE SEQUENCE [LARGE SCALE GENOMIC DNA]</scope>
    <source>
        <strain evidence="3">zg-ZUI227</strain>
    </source>
</reference>
<evidence type="ECO:0000256" key="1">
    <source>
        <dbReference type="SAM" id="MobiDB-lite"/>
    </source>
</evidence>
<sequence>MAQKAQAVTDLYALLPEAFTAARNQRAGEAAKAGDKELGKSIRSLPKPSAGAWLVNMLALHRPELMSEALALGAALREAQADMDQQQLRQLSGERQRLLRSAAREARSLAEDLGRPVSPAVAAEVEQTLWAAMTDADAAAAAASGQLVRTLEANGWEPVTLDGALADPDSVKPLAPGQLRGPAPGKAPPGKGASEKAASAAGQEKKRAETARALRAARTTLADAQRDAAGAEEALQRAQAEVNSIADTRDELTDEIDELRERIRGLEREVAAVDRRAGTAERARDTARRTARAARRAVERAQAKVEDLG</sequence>
<keyword evidence="3" id="KW-1185">Reference proteome</keyword>
<dbReference type="KEGG" id="ajg:KKR91_02765"/>
<feature type="compositionally biased region" description="Basic and acidic residues" evidence="1">
    <location>
        <begin position="296"/>
        <end position="309"/>
    </location>
</feature>
<evidence type="ECO:0000313" key="3">
    <source>
        <dbReference type="Proteomes" id="UP000676885"/>
    </source>
</evidence>
<dbReference type="Proteomes" id="UP000676885">
    <property type="component" value="Chromosome"/>
</dbReference>
<gene>
    <name evidence="2" type="ORF">KKR91_02765</name>
</gene>
<name>A0A975M5Y1_9MICC</name>
<evidence type="ECO:0000313" key="2">
    <source>
        <dbReference type="EMBL" id="QWC10583.1"/>
    </source>
</evidence>
<dbReference type="Gene3D" id="6.10.250.370">
    <property type="match status" value="1"/>
</dbReference>
<protein>
    <submittedName>
        <fullName evidence="2">Uncharacterized protein</fullName>
    </submittedName>
</protein>
<accession>A0A975M5Y1</accession>
<feature type="region of interest" description="Disordered" evidence="1">
    <location>
        <begin position="162"/>
        <end position="211"/>
    </location>
</feature>
<dbReference type="RefSeq" id="WP_210231734.1">
    <property type="nucleotide sequence ID" value="NZ_CP076022.1"/>
</dbReference>
<feature type="region of interest" description="Disordered" evidence="1">
    <location>
        <begin position="277"/>
        <end position="309"/>
    </location>
</feature>
<dbReference type="EMBL" id="CP076022">
    <property type="protein sequence ID" value="QWC10583.1"/>
    <property type="molecule type" value="Genomic_DNA"/>
</dbReference>
<dbReference type="AlphaFoldDB" id="A0A975M5Y1"/>
<proteinExistence type="predicted"/>
<feature type="compositionally biased region" description="Low complexity" evidence="1">
    <location>
        <begin position="181"/>
        <end position="202"/>
    </location>
</feature>
<organism evidence="2 3">
    <name type="scientific">Arthrobacter jiangjiafuii</name>
    <dbReference type="NCBI Taxonomy" id="2817475"/>
    <lineage>
        <taxon>Bacteria</taxon>
        <taxon>Bacillati</taxon>
        <taxon>Actinomycetota</taxon>
        <taxon>Actinomycetes</taxon>
        <taxon>Micrococcales</taxon>
        <taxon>Micrococcaceae</taxon>
        <taxon>Arthrobacter</taxon>
    </lineage>
</organism>
<feature type="compositionally biased region" description="Basic and acidic residues" evidence="1">
    <location>
        <begin position="277"/>
        <end position="288"/>
    </location>
</feature>